<dbReference type="CDD" id="cd16936">
    <property type="entry name" value="HATPase_RsbW-like"/>
    <property type="match status" value="1"/>
</dbReference>
<dbReference type="PANTHER" id="PTHR35526:SF3">
    <property type="entry name" value="ANTI-SIGMA-F FACTOR RSBW"/>
    <property type="match status" value="1"/>
</dbReference>
<dbReference type="EMBL" id="CP003219">
    <property type="protein sequence ID" value="AEW94317.1"/>
    <property type="molecule type" value="Genomic_DNA"/>
</dbReference>
<evidence type="ECO:0000313" key="4">
    <source>
        <dbReference type="Proteomes" id="UP000007842"/>
    </source>
</evidence>
<dbReference type="GO" id="GO:0004674">
    <property type="term" value="F:protein serine/threonine kinase activity"/>
    <property type="evidence" value="ECO:0007669"/>
    <property type="project" value="UniProtKB-KW"/>
</dbReference>
<dbReference type="PANTHER" id="PTHR35526">
    <property type="entry name" value="ANTI-SIGMA-F FACTOR RSBW-RELATED"/>
    <property type="match status" value="1"/>
</dbReference>
<dbReference type="Pfam" id="PF13581">
    <property type="entry name" value="HATPase_c_2"/>
    <property type="match status" value="1"/>
</dbReference>
<dbReference type="Gene3D" id="3.30.565.10">
    <property type="entry name" value="Histidine kinase-like ATPase, C-terminal domain"/>
    <property type="match status" value="1"/>
</dbReference>
<accession>F8JUA7</accession>
<keyword evidence="1" id="KW-0418">Kinase</keyword>
<keyword evidence="1" id="KW-0808">Transferase</keyword>
<dbReference type="OrthoDB" id="4140137at2"/>
<organism evidence="3 4">
    <name type="scientific">Streptantibioticus cattleyicolor (strain ATCC 35852 / DSM 46488 / JCM 4925 / NBRC 14057 / NRRL 8057)</name>
    <name type="common">Streptomyces cattleya</name>
    <dbReference type="NCBI Taxonomy" id="1003195"/>
    <lineage>
        <taxon>Bacteria</taxon>
        <taxon>Bacillati</taxon>
        <taxon>Actinomycetota</taxon>
        <taxon>Actinomycetes</taxon>
        <taxon>Kitasatosporales</taxon>
        <taxon>Streptomycetaceae</taxon>
        <taxon>Streptantibioticus</taxon>
    </lineage>
</organism>
<evidence type="ECO:0000259" key="2">
    <source>
        <dbReference type="Pfam" id="PF13581"/>
    </source>
</evidence>
<dbReference type="Proteomes" id="UP000007842">
    <property type="component" value="Chromosome"/>
</dbReference>
<dbReference type="AlphaFoldDB" id="F8JUA7"/>
<dbReference type="InterPro" id="IPR036890">
    <property type="entry name" value="HATPase_C_sf"/>
</dbReference>
<feature type="domain" description="Histidine kinase/HSP90-like ATPase" evidence="2">
    <location>
        <begin position="36"/>
        <end position="159"/>
    </location>
</feature>
<dbReference type="KEGG" id="sct:SCAT_1954"/>
<proteinExistence type="predicted"/>
<keyword evidence="1" id="KW-0723">Serine/threonine-protein kinase</keyword>
<gene>
    <name evidence="3" type="ordered locus">SCATT_19460</name>
</gene>
<dbReference type="InterPro" id="IPR003594">
    <property type="entry name" value="HATPase_dom"/>
</dbReference>
<evidence type="ECO:0000256" key="1">
    <source>
        <dbReference type="ARBA" id="ARBA00022527"/>
    </source>
</evidence>
<evidence type="ECO:0000313" key="3">
    <source>
        <dbReference type="EMBL" id="AEW94317.1"/>
    </source>
</evidence>
<dbReference type="PATRIC" id="fig|1003195.11.peg.3484"/>
<dbReference type="eggNOG" id="COG2172">
    <property type="taxonomic scope" value="Bacteria"/>
</dbReference>
<sequence>MNTCKSGPGFESFAVLTRSGPEPSEPAERFRALTLFAETPGTVRAAREMTRAALEDWGLPHLAEDARLVVSELVGNVIHHAVPDDFRTRPGAARRIDLALRCWPRRLFIEVTDEDSSPPVLPVGEGFSAELPENTAEALLPDSGRGLMIVQRLTDALWWVPGLAGGKTVICRFDLDRDGVLS</sequence>
<name>F8JUA7_STREN</name>
<dbReference type="STRING" id="1003195.SCATT_19460"/>
<dbReference type="KEGG" id="scy:SCATT_19460"/>
<dbReference type="HOGENOM" id="CLU_1440276_0_0_11"/>
<keyword evidence="4" id="KW-1185">Reference proteome</keyword>
<dbReference type="SUPFAM" id="SSF55874">
    <property type="entry name" value="ATPase domain of HSP90 chaperone/DNA topoisomerase II/histidine kinase"/>
    <property type="match status" value="1"/>
</dbReference>
<dbReference type="RefSeq" id="WP_014142709.1">
    <property type="nucleotide sequence ID" value="NC_016111.1"/>
</dbReference>
<dbReference type="InterPro" id="IPR050267">
    <property type="entry name" value="Anti-sigma-factor_SerPK"/>
</dbReference>
<accession>G8WTX1</accession>
<reference evidence="4" key="1">
    <citation type="submission" date="2011-12" db="EMBL/GenBank/DDBJ databases">
        <title>Complete genome sequence of Streptomyces cattleya strain DSM 46488.</title>
        <authorList>
            <person name="Ou H.-Y."/>
            <person name="Li P."/>
            <person name="Zhao C."/>
            <person name="O'Hagan D."/>
            <person name="Deng Z."/>
        </authorList>
    </citation>
    <scope>NUCLEOTIDE SEQUENCE [LARGE SCALE GENOMIC DNA]</scope>
    <source>
        <strain evidence="4">ATCC 35852 / DSM 46488 / JCM 4925 / NBRC 14057 / NRRL 8057</strain>
    </source>
</reference>
<protein>
    <recommendedName>
        <fullName evidence="2">Histidine kinase/HSP90-like ATPase domain-containing protein</fullName>
    </recommendedName>
</protein>